<evidence type="ECO:0000313" key="2">
    <source>
        <dbReference type="Proteomes" id="UP001230005"/>
    </source>
</evidence>
<protein>
    <submittedName>
        <fullName evidence="1">NAD(P)-dependent dehydrogenase (Short-subunit alcohol dehydrogenase family)</fullName>
    </submittedName>
</protein>
<accession>A0ABT9ZRR2</accession>
<organism evidence="1 2">
    <name type="scientific">Evansella vedderi</name>
    <dbReference type="NCBI Taxonomy" id="38282"/>
    <lineage>
        <taxon>Bacteria</taxon>
        <taxon>Bacillati</taxon>
        <taxon>Bacillota</taxon>
        <taxon>Bacilli</taxon>
        <taxon>Bacillales</taxon>
        <taxon>Bacillaceae</taxon>
        <taxon>Evansella</taxon>
    </lineage>
</organism>
<dbReference type="EMBL" id="JAUSUG010000002">
    <property type="protein sequence ID" value="MDQ0253437.1"/>
    <property type="molecule type" value="Genomic_DNA"/>
</dbReference>
<reference evidence="1 2" key="1">
    <citation type="submission" date="2023-07" db="EMBL/GenBank/DDBJ databases">
        <title>Genomic Encyclopedia of Type Strains, Phase IV (KMG-IV): sequencing the most valuable type-strain genomes for metagenomic binning, comparative biology and taxonomic classification.</title>
        <authorList>
            <person name="Goeker M."/>
        </authorList>
    </citation>
    <scope>NUCLEOTIDE SEQUENCE [LARGE SCALE GENOMIC DNA]</scope>
    <source>
        <strain evidence="1 2">DSM 9768</strain>
    </source>
</reference>
<proteinExistence type="predicted"/>
<name>A0ABT9ZRR2_9BACI</name>
<gene>
    <name evidence="1" type="ORF">J2S74_000809</name>
</gene>
<comment type="caution">
    <text evidence="1">The sequence shown here is derived from an EMBL/GenBank/DDBJ whole genome shotgun (WGS) entry which is preliminary data.</text>
</comment>
<dbReference type="Proteomes" id="UP001230005">
    <property type="component" value="Unassembled WGS sequence"/>
</dbReference>
<evidence type="ECO:0000313" key="1">
    <source>
        <dbReference type="EMBL" id="MDQ0253437.1"/>
    </source>
</evidence>
<keyword evidence="2" id="KW-1185">Reference proteome</keyword>
<sequence length="36" mass="3819">MKNYMVVGGSRGLGDAFAKGVPEKGDTVWIVKSCFA</sequence>